<dbReference type="Proteomes" id="UP000001072">
    <property type="component" value="Unassembled WGS sequence"/>
</dbReference>
<accession>F4S1J7</accession>
<keyword evidence="2" id="KW-1185">Reference proteome</keyword>
<sequence length="70" mass="7606">MEFLKGVDGVERSASDPVQSYMIKGGSWSTATLKHYNAGVSKLVAFALENNIPRSLLLPVNTTVLSHCRV</sequence>
<gene>
    <name evidence="1" type="ORF">MELLADRAFT_57371</name>
</gene>
<proteinExistence type="predicted"/>
<organism evidence="2">
    <name type="scientific">Melampsora larici-populina (strain 98AG31 / pathotype 3-4-7)</name>
    <name type="common">Poplar leaf rust fungus</name>
    <dbReference type="NCBI Taxonomy" id="747676"/>
    <lineage>
        <taxon>Eukaryota</taxon>
        <taxon>Fungi</taxon>
        <taxon>Dikarya</taxon>
        <taxon>Basidiomycota</taxon>
        <taxon>Pucciniomycotina</taxon>
        <taxon>Pucciniomycetes</taxon>
        <taxon>Pucciniales</taxon>
        <taxon>Melampsoraceae</taxon>
        <taxon>Melampsora</taxon>
    </lineage>
</organism>
<dbReference type="EMBL" id="GL883138">
    <property type="protein sequence ID" value="EGG01387.1"/>
    <property type="molecule type" value="Genomic_DNA"/>
</dbReference>
<evidence type="ECO:0000313" key="2">
    <source>
        <dbReference type="Proteomes" id="UP000001072"/>
    </source>
</evidence>
<dbReference type="GeneID" id="18929102"/>
<name>F4S1J7_MELLP</name>
<dbReference type="AlphaFoldDB" id="F4S1J7"/>
<dbReference type="HOGENOM" id="CLU_2758307_0_0_1"/>
<evidence type="ECO:0000313" key="1">
    <source>
        <dbReference type="EMBL" id="EGG01387.1"/>
    </source>
</evidence>
<protein>
    <submittedName>
        <fullName evidence="1">Uncharacterized protein</fullName>
    </submittedName>
</protein>
<dbReference type="InParanoid" id="F4S1J7"/>
<dbReference type="KEGG" id="mlr:MELLADRAFT_57371"/>
<dbReference type="VEuPathDB" id="FungiDB:MELLADRAFT_57371"/>
<dbReference type="RefSeq" id="XP_007415237.1">
    <property type="nucleotide sequence ID" value="XM_007415175.1"/>
</dbReference>
<reference evidence="2" key="1">
    <citation type="journal article" date="2011" name="Proc. Natl. Acad. Sci. U.S.A.">
        <title>Obligate biotrophy features unraveled by the genomic analysis of rust fungi.</title>
        <authorList>
            <person name="Duplessis S."/>
            <person name="Cuomo C.A."/>
            <person name="Lin Y.-C."/>
            <person name="Aerts A."/>
            <person name="Tisserant E."/>
            <person name="Veneault-Fourrey C."/>
            <person name="Joly D.L."/>
            <person name="Hacquard S."/>
            <person name="Amselem J."/>
            <person name="Cantarel B.L."/>
            <person name="Chiu R."/>
            <person name="Coutinho P.M."/>
            <person name="Feau N."/>
            <person name="Field M."/>
            <person name="Frey P."/>
            <person name="Gelhaye E."/>
            <person name="Goldberg J."/>
            <person name="Grabherr M.G."/>
            <person name="Kodira C.D."/>
            <person name="Kohler A."/>
            <person name="Kuees U."/>
            <person name="Lindquist E.A."/>
            <person name="Lucas S.M."/>
            <person name="Mago R."/>
            <person name="Mauceli E."/>
            <person name="Morin E."/>
            <person name="Murat C."/>
            <person name="Pangilinan J.L."/>
            <person name="Park R."/>
            <person name="Pearson M."/>
            <person name="Quesneville H."/>
            <person name="Rouhier N."/>
            <person name="Sakthikumar S."/>
            <person name="Salamov A.A."/>
            <person name="Schmutz J."/>
            <person name="Selles B."/>
            <person name="Shapiro H."/>
            <person name="Tanguay P."/>
            <person name="Tuskan G.A."/>
            <person name="Henrissat B."/>
            <person name="Van de Peer Y."/>
            <person name="Rouze P."/>
            <person name="Ellis J.G."/>
            <person name="Dodds P.N."/>
            <person name="Schein J.E."/>
            <person name="Zhong S."/>
            <person name="Hamelin R.C."/>
            <person name="Grigoriev I.V."/>
            <person name="Szabo L.J."/>
            <person name="Martin F."/>
        </authorList>
    </citation>
    <scope>NUCLEOTIDE SEQUENCE [LARGE SCALE GENOMIC DNA]</scope>
    <source>
        <strain evidence="2">98AG31 / pathotype 3-4-7</strain>
    </source>
</reference>